<evidence type="ECO:0000313" key="3">
    <source>
        <dbReference type="Proteomes" id="UP001642260"/>
    </source>
</evidence>
<gene>
    <name evidence="2" type="ORF">ERUC_LOCUS28999</name>
</gene>
<name>A0ABC8KXK5_ERUVS</name>
<accession>A0ABC8KXK5</accession>
<evidence type="ECO:0000313" key="2">
    <source>
        <dbReference type="EMBL" id="CAH8363243.1"/>
    </source>
</evidence>
<feature type="region of interest" description="Disordered" evidence="1">
    <location>
        <begin position="1"/>
        <end position="58"/>
    </location>
</feature>
<keyword evidence="3" id="KW-1185">Reference proteome</keyword>
<protein>
    <submittedName>
        <fullName evidence="2">Uncharacterized protein</fullName>
    </submittedName>
</protein>
<dbReference type="AlphaFoldDB" id="A0ABC8KXK5"/>
<sequence length="84" mass="8962">MKDIPKFSDKVDIGIPDIGSDTVGSPASQSPGISSFSINLSSDDDGSNSSQCPIGAKKGKLKRKLSEVRRVPVSNKCVIHRFTE</sequence>
<comment type="caution">
    <text evidence="2">The sequence shown here is derived from an EMBL/GenBank/DDBJ whole genome shotgun (WGS) entry which is preliminary data.</text>
</comment>
<dbReference type="EMBL" id="CAKOAT010355154">
    <property type="protein sequence ID" value="CAH8363243.1"/>
    <property type="molecule type" value="Genomic_DNA"/>
</dbReference>
<dbReference type="Proteomes" id="UP001642260">
    <property type="component" value="Unassembled WGS sequence"/>
</dbReference>
<reference evidence="2 3" key="1">
    <citation type="submission" date="2022-03" db="EMBL/GenBank/DDBJ databases">
        <authorList>
            <person name="Macdonald S."/>
            <person name="Ahmed S."/>
            <person name="Newling K."/>
        </authorList>
    </citation>
    <scope>NUCLEOTIDE SEQUENCE [LARGE SCALE GENOMIC DNA]</scope>
</reference>
<feature type="compositionally biased region" description="Polar residues" evidence="1">
    <location>
        <begin position="22"/>
        <end position="40"/>
    </location>
</feature>
<evidence type="ECO:0000256" key="1">
    <source>
        <dbReference type="SAM" id="MobiDB-lite"/>
    </source>
</evidence>
<organism evidence="2 3">
    <name type="scientific">Eruca vesicaria subsp. sativa</name>
    <name type="common">Garden rocket</name>
    <name type="synonym">Eruca sativa</name>
    <dbReference type="NCBI Taxonomy" id="29727"/>
    <lineage>
        <taxon>Eukaryota</taxon>
        <taxon>Viridiplantae</taxon>
        <taxon>Streptophyta</taxon>
        <taxon>Embryophyta</taxon>
        <taxon>Tracheophyta</taxon>
        <taxon>Spermatophyta</taxon>
        <taxon>Magnoliopsida</taxon>
        <taxon>eudicotyledons</taxon>
        <taxon>Gunneridae</taxon>
        <taxon>Pentapetalae</taxon>
        <taxon>rosids</taxon>
        <taxon>malvids</taxon>
        <taxon>Brassicales</taxon>
        <taxon>Brassicaceae</taxon>
        <taxon>Brassiceae</taxon>
        <taxon>Eruca</taxon>
    </lineage>
</organism>
<proteinExistence type="predicted"/>
<feature type="compositionally biased region" description="Basic and acidic residues" evidence="1">
    <location>
        <begin position="1"/>
        <end position="12"/>
    </location>
</feature>